<reference evidence="4 5" key="1">
    <citation type="submission" date="2019-06" db="EMBL/GenBank/DDBJ databases">
        <title>Draft genome of Aliikangiella marina GYP-15.</title>
        <authorList>
            <person name="Wang G."/>
        </authorList>
    </citation>
    <scope>NUCLEOTIDE SEQUENCE [LARGE SCALE GENOMIC DNA]</scope>
    <source>
        <strain evidence="4 5">GYP-15</strain>
    </source>
</reference>
<dbReference type="PANTHER" id="PTHR38043:SF1">
    <property type="entry name" value="PROTEIN HEMX"/>
    <property type="match status" value="1"/>
</dbReference>
<comment type="caution">
    <text evidence="4">The sequence shown here is derived from an EMBL/GenBank/DDBJ whole genome shotgun (WGS) entry which is preliminary data.</text>
</comment>
<name>A0A545T4I8_9GAMM</name>
<feature type="compositionally biased region" description="Basic and acidic residues" evidence="2">
    <location>
        <begin position="117"/>
        <end position="127"/>
    </location>
</feature>
<feature type="compositionally biased region" description="Polar residues" evidence="2">
    <location>
        <begin position="60"/>
        <end position="70"/>
    </location>
</feature>
<evidence type="ECO:0000313" key="4">
    <source>
        <dbReference type="EMBL" id="TQV72140.1"/>
    </source>
</evidence>
<evidence type="ECO:0008006" key="6">
    <source>
        <dbReference type="Google" id="ProtNLM"/>
    </source>
</evidence>
<evidence type="ECO:0000256" key="3">
    <source>
        <dbReference type="SAM" id="Phobius"/>
    </source>
</evidence>
<keyword evidence="3" id="KW-0812">Transmembrane</keyword>
<organism evidence="4 5">
    <name type="scientific">Aliikangiella marina</name>
    <dbReference type="NCBI Taxonomy" id="1712262"/>
    <lineage>
        <taxon>Bacteria</taxon>
        <taxon>Pseudomonadati</taxon>
        <taxon>Pseudomonadota</taxon>
        <taxon>Gammaproteobacteria</taxon>
        <taxon>Oceanospirillales</taxon>
        <taxon>Pleioneaceae</taxon>
        <taxon>Aliikangiella</taxon>
    </lineage>
</organism>
<dbReference type="EMBL" id="VIKR01000005">
    <property type="protein sequence ID" value="TQV72140.1"/>
    <property type="molecule type" value="Genomic_DNA"/>
</dbReference>
<dbReference type="Proteomes" id="UP000317839">
    <property type="component" value="Unassembled WGS sequence"/>
</dbReference>
<feature type="transmembrane region" description="Helical" evidence="3">
    <location>
        <begin position="151"/>
        <end position="172"/>
    </location>
</feature>
<accession>A0A545T4I8</accession>
<dbReference type="Pfam" id="PF04375">
    <property type="entry name" value="HemX"/>
    <property type="match status" value="1"/>
</dbReference>
<dbReference type="RefSeq" id="WP_142943470.1">
    <property type="nucleotide sequence ID" value="NZ_VIKR01000005.1"/>
</dbReference>
<feature type="coiled-coil region" evidence="1">
    <location>
        <begin position="220"/>
        <end position="247"/>
    </location>
</feature>
<dbReference type="OrthoDB" id="5739852at2"/>
<dbReference type="InterPro" id="IPR007470">
    <property type="entry name" value="HemX"/>
</dbReference>
<sequence length="493" mass="55608">MSDDPKDSSKPTEDQSKGQSQHRDSNQTDSKHSPHGESTDQVHSTDASSLKPDSKKKQTDNSTVDSQTPEAVNRKNSDDHSGKPSNIKNINTKNDKDDNEIDKNNHSNSGNESIMKLSDEKPAEEKTQQPIFDNKSMPKMETHRPSKKRPIYSIVAIILALLTLGGVGWAAYQQFLMQQNWQELQTKINNQVTQQLAANQESAQIAKSSLATANQNQQIVNQQQQLIQQLRDSLTITQERLKDLSGRRHQDWLLAEAEYLIKLAEFKITLEGDKRTAIGLLKAADEKVKDIGDNSLIELRQSIAQDIANLQLVIAPDISGIAVQLDAISGQIPSLSLIALEFKPVEEKQSAEGENRESLSWSNFYQQFLDDFVTIKDHSEPRMPLMTLEQRGLLNANLQLALQQSQVAVLRSEPGLYLTKIDNAIEWIETFFQKDELATNLLAELNTLRDTNIVMDLPKSLDSRKQIERINQDRLYQWLDATQPIDANEEQPQ</sequence>
<feature type="compositionally biased region" description="Basic and acidic residues" evidence="2">
    <location>
        <begin position="1"/>
        <end position="40"/>
    </location>
</feature>
<dbReference type="AlphaFoldDB" id="A0A545T4I8"/>
<evidence type="ECO:0000256" key="1">
    <source>
        <dbReference type="SAM" id="Coils"/>
    </source>
</evidence>
<protein>
    <recommendedName>
        <fullName evidence="6">Heme biosynthesis operon protein HemX</fullName>
    </recommendedName>
</protein>
<keyword evidence="3" id="KW-0472">Membrane</keyword>
<dbReference type="PANTHER" id="PTHR38043">
    <property type="entry name" value="PROTEIN HEMX"/>
    <property type="match status" value="1"/>
</dbReference>
<proteinExistence type="predicted"/>
<feature type="compositionally biased region" description="Basic and acidic residues" evidence="2">
    <location>
        <begin position="93"/>
        <end position="105"/>
    </location>
</feature>
<keyword evidence="1" id="KW-0175">Coiled coil</keyword>
<keyword evidence="5" id="KW-1185">Reference proteome</keyword>
<keyword evidence="3" id="KW-1133">Transmembrane helix</keyword>
<feature type="region of interest" description="Disordered" evidence="2">
    <location>
        <begin position="1"/>
        <end position="129"/>
    </location>
</feature>
<feature type="compositionally biased region" description="Basic and acidic residues" evidence="2">
    <location>
        <begin position="72"/>
        <end position="82"/>
    </location>
</feature>
<gene>
    <name evidence="4" type="ORF">FLL45_18135</name>
</gene>
<evidence type="ECO:0000256" key="2">
    <source>
        <dbReference type="SAM" id="MobiDB-lite"/>
    </source>
</evidence>
<evidence type="ECO:0000313" key="5">
    <source>
        <dbReference type="Proteomes" id="UP000317839"/>
    </source>
</evidence>